<dbReference type="EMBL" id="CP017269">
    <property type="protein sequence ID" value="AOT73128.1"/>
    <property type="molecule type" value="Genomic_DNA"/>
</dbReference>
<proteinExistence type="predicted"/>
<gene>
    <name evidence="1" type="ORF">Gferi_14060</name>
</gene>
<dbReference type="KEGG" id="gfe:Gferi_14060"/>
<reference evidence="1 2" key="1">
    <citation type="submission" date="2016-09" db="EMBL/GenBank/DDBJ databases">
        <title>Genomic analysis reveals versatility of anaerobic energy metabolism of Geosporobacter ferrireducens IRF9 of phylum Firmicutes.</title>
        <authorList>
            <person name="Kim S.-J."/>
        </authorList>
    </citation>
    <scope>NUCLEOTIDE SEQUENCE [LARGE SCALE GENOMIC DNA]</scope>
    <source>
        <strain evidence="1 2">IRF9</strain>
    </source>
</reference>
<protein>
    <submittedName>
        <fullName evidence="1">DUF2271 domain-containing protein</fullName>
    </submittedName>
</protein>
<dbReference type="AlphaFoldDB" id="A0A1D8GQH8"/>
<evidence type="ECO:0000313" key="2">
    <source>
        <dbReference type="Proteomes" id="UP000095743"/>
    </source>
</evidence>
<dbReference type="Proteomes" id="UP000095743">
    <property type="component" value="Chromosome"/>
</dbReference>
<accession>A0A1D8GQH8</accession>
<evidence type="ECO:0000313" key="1">
    <source>
        <dbReference type="EMBL" id="AOT73128.1"/>
    </source>
</evidence>
<name>A0A1D8GQH8_9FIRM</name>
<organism evidence="1 2">
    <name type="scientific">Geosporobacter ferrireducens</name>
    <dbReference type="NCBI Taxonomy" id="1424294"/>
    <lineage>
        <taxon>Bacteria</taxon>
        <taxon>Bacillati</taxon>
        <taxon>Bacillota</taxon>
        <taxon>Clostridia</taxon>
        <taxon>Peptostreptococcales</taxon>
        <taxon>Thermotaleaceae</taxon>
        <taxon>Geosporobacter</taxon>
    </lineage>
</organism>
<keyword evidence="2" id="KW-1185">Reference proteome</keyword>
<sequence length="237" mass="26415">MILVICIIIFFIISPEGKKVINLKNDMAGSSVIVDIYKGEHYLHDFKVNYLITIKTPPQMAIWVEDLEGNYIDTLYVTRKTVNQSWSKAPSDPTLKDQIQRKESLPYWTHKRGDSQIAPDAITSATPKGNLELNTKLNTAKDQFVVLAEINMSTDFNEYYPKEAIQGDNNYSGGEFGSGQPSIIYAATINAADNKTYELVPIGHSSPDGSNGNLYSDLTKLTTAKNIVDKIAFTINR</sequence>